<evidence type="ECO:0000313" key="11">
    <source>
        <dbReference type="Proteomes" id="UP000011087"/>
    </source>
</evidence>
<dbReference type="PANTHER" id="PTHR12100:SF0">
    <property type="entry name" value="EXOCYST COMPLEX COMPONENT 5"/>
    <property type="match status" value="1"/>
</dbReference>
<dbReference type="KEGG" id="gtt:GUITHDRAFT_136387"/>
<feature type="compositionally biased region" description="Polar residues" evidence="6">
    <location>
        <begin position="428"/>
        <end position="445"/>
    </location>
</feature>
<dbReference type="AlphaFoldDB" id="L1JK28"/>
<keyword evidence="3" id="KW-0268">Exocytosis</keyword>
<dbReference type="InterPro" id="IPR048627">
    <property type="entry name" value="Sec10_HB"/>
</dbReference>
<evidence type="ECO:0000256" key="6">
    <source>
        <dbReference type="SAM" id="MobiDB-lite"/>
    </source>
</evidence>
<dbReference type="InterPro" id="IPR048625">
    <property type="entry name" value="Sec10_N"/>
</dbReference>
<evidence type="ECO:0000256" key="2">
    <source>
        <dbReference type="ARBA" id="ARBA00022448"/>
    </source>
</evidence>
<reference evidence="9 11" key="1">
    <citation type="journal article" date="2012" name="Nature">
        <title>Algal genomes reveal evolutionary mosaicism and the fate of nucleomorphs.</title>
        <authorList>
            <consortium name="DOE Joint Genome Institute"/>
            <person name="Curtis B.A."/>
            <person name="Tanifuji G."/>
            <person name="Burki F."/>
            <person name="Gruber A."/>
            <person name="Irimia M."/>
            <person name="Maruyama S."/>
            <person name="Arias M.C."/>
            <person name="Ball S.G."/>
            <person name="Gile G.H."/>
            <person name="Hirakawa Y."/>
            <person name="Hopkins J.F."/>
            <person name="Kuo A."/>
            <person name="Rensing S.A."/>
            <person name="Schmutz J."/>
            <person name="Symeonidi A."/>
            <person name="Elias M."/>
            <person name="Eveleigh R.J."/>
            <person name="Herman E.K."/>
            <person name="Klute M.J."/>
            <person name="Nakayama T."/>
            <person name="Obornik M."/>
            <person name="Reyes-Prieto A."/>
            <person name="Armbrust E.V."/>
            <person name="Aves S.J."/>
            <person name="Beiko R.G."/>
            <person name="Coutinho P."/>
            <person name="Dacks J.B."/>
            <person name="Durnford D.G."/>
            <person name="Fast N.M."/>
            <person name="Green B.R."/>
            <person name="Grisdale C.J."/>
            <person name="Hempel F."/>
            <person name="Henrissat B."/>
            <person name="Hoppner M.P."/>
            <person name="Ishida K."/>
            <person name="Kim E."/>
            <person name="Koreny L."/>
            <person name="Kroth P.G."/>
            <person name="Liu Y."/>
            <person name="Malik S.B."/>
            <person name="Maier U.G."/>
            <person name="McRose D."/>
            <person name="Mock T."/>
            <person name="Neilson J.A."/>
            <person name="Onodera N.T."/>
            <person name="Poole A.M."/>
            <person name="Pritham E.J."/>
            <person name="Richards T.A."/>
            <person name="Rocap G."/>
            <person name="Roy S.W."/>
            <person name="Sarai C."/>
            <person name="Schaack S."/>
            <person name="Shirato S."/>
            <person name="Slamovits C.H."/>
            <person name="Spencer D.F."/>
            <person name="Suzuki S."/>
            <person name="Worden A.Z."/>
            <person name="Zauner S."/>
            <person name="Barry K."/>
            <person name="Bell C."/>
            <person name="Bharti A.K."/>
            <person name="Crow J.A."/>
            <person name="Grimwood J."/>
            <person name="Kramer R."/>
            <person name="Lindquist E."/>
            <person name="Lucas S."/>
            <person name="Salamov A."/>
            <person name="McFadden G.I."/>
            <person name="Lane C.E."/>
            <person name="Keeling P.J."/>
            <person name="Gray M.W."/>
            <person name="Grigoriev I.V."/>
            <person name="Archibald J.M."/>
        </authorList>
    </citation>
    <scope>NUCLEOTIDE SEQUENCE</scope>
    <source>
        <strain evidence="9 11">CCMP2712</strain>
    </source>
</reference>
<evidence type="ECO:0000313" key="10">
    <source>
        <dbReference type="EnsemblProtists" id="EKX48692"/>
    </source>
</evidence>
<keyword evidence="2" id="KW-0813">Transport</keyword>
<dbReference type="GO" id="GO:0006893">
    <property type="term" value="P:Golgi to plasma membrane transport"/>
    <property type="evidence" value="ECO:0007669"/>
    <property type="project" value="TreeGrafter"/>
</dbReference>
<feature type="domain" description="Exocyst complex component Sec10 N-terminal" evidence="8">
    <location>
        <begin position="55"/>
        <end position="153"/>
    </location>
</feature>
<reference evidence="11" key="2">
    <citation type="submission" date="2012-11" db="EMBL/GenBank/DDBJ databases">
        <authorList>
            <person name="Kuo A."/>
            <person name="Curtis B.A."/>
            <person name="Tanifuji G."/>
            <person name="Burki F."/>
            <person name="Gruber A."/>
            <person name="Irimia M."/>
            <person name="Maruyama S."/>
            <person name="Arias M.C."/>
            <person name="Ball S.G."/>
            <person name="Gile G.H."/>
            <person name="Hirakawa Y."/>
            <person name="Hopkins J.F."/>
            <person name="Rensing S.A."/>
            <person name="Schmutz J."/>
            <person name="Symeonidi A."/>
            <person name="Elias M."/>
            <person name="Eveleigh R.J."/>
            <person name="Herman E.K."/>
            <person name="Klute M.J."/>
            <person name="Nakayama T."/>
            <person name="Obornik M."/>
            <person name="Reyes-Prieto A."/>
            <person name="Armbrust E.V."/>
            <person name="Aves S.J."/>
            <person name="Beiko R.G."/>
            <person name="Coutinho P."/>
            <person name="Dacks J.B."/>
            <person name="Durnford D.G."/>
            <person name="Fast N.M."/>
            <person name="Green B.R."/>
            <person name="Grisdale C."/>
            <person name="Hempe F."/>
            <person name="Henrissat B."/>
            <person name="Hoppner M.P."/>
            <person name="Ishida K.-I."/>
            <person name="Kim E."/>
            <person name="Koreny L."/>
            <person name="Kroth P.G."/>
            <person name="Liu Y."/>
            <person name="Malik S.-B."/>
            <person name="Maier U.G."/>
            <person name="McRose D."/>
            <person name="Mock T."/>
            <person name="Neilson J.A."/>
            <person name="Onodera N.T."/>
            <person name="Poole A.M."/>
            <person name="Pritham E.J."/>
            <person name="Richards T.A."/>
            <person name="Rocap G."/>
            <person name="Roy S.W."/>
            <person name="Sarai C."/>
            <person name="Schaack S."/>
            <person name="Shirato S."/>
            <person name="Slamovits C.H."/>
            <person name="Spencer D.F."/>
            <person name="Suzuki S."/>
            <person name="Worden A.Z."/>
            <person name="Zauner S."/>
            <person name="Barry K."/>
            <person name="Bell C."/>
            <person name="Bharti A.K."/>
            <person name="Crow J.A."/>
            <person name="Grimwood J."/>
            <person name="Kramer R."/>
            <person name="Lindquist E."/>
            <person name="Lucas S."/>
            <person name="Salamov A."/>
            <person name="McFadden G.I."/>
            <person name="Lane C.E."/>
            <person name="Keeling P.J."/>
            <person name="Gray M.W."/>
            <person name="Grigoriev I.V."/>
            <person name="Archibald J.M."/>
        </authorList>
    </citation>
    <scope>NUCLEOTIDE SEQUENCE</scope>
    <source>
        <strain evidence="11">CCMP2712</strain>
    </source>
</reference>
<dbReference type="GO" id="GO:0006887">
    <property type="term" value="P:exocytosis"/>
    <property type="evidence" value="ECO:0007669"/>
    <property type="project" value="UniProtKB-KW"/>
</dbReference>
<dbReference type="Pfam" id="PF20667">
    <property type="entry name" value="Sec10_N"/>
    <property type="match status" value="1"/>
</dbReference>
<dbReference type="InterPro" id="IPR009976">
    <property type="entry name" value="Sec10-like"/>
</dbReference>
<feature type="coiled-coil region" evidence="5">
    <location>
        <begin position="89"/>
        <end position="137"/>
    </location>
</feature>
<comment type="similarity">
    <text evidence="1">Belongs to the SEC10 family.</text>
</comment>
<evidence type="ECO:0000259" key="7">
    <source>
        <dbReference type="Pfam" id="PF07393"/>
    </source>
</evidence>
<evidence type="ECO:0000256" key="5">
    <source>
        <dbReference type="SAM" id="Coils"/>
    </source>
</evidence>
<protein>
    <submittedName>
        <fullName evidence="9">Sec10 protein</fullName>
    </submittedName>
</protein>
<reference evidence="10" key="3">
    <citation type="submission" date="2015-06" db="UniProtKB">
        <authorList>
            <consortium name="EnsemblProtists"/>
        </authorList>
    </citation>
    <scope>IDENTIFICATION</scope>
</reference>
<dbReference type="PaxDb" id="55529-EKX48692"/>
<evidence type="ECO:0000313" key="9">
    <source>
        <dbReference type="EMBL" id="EKX48692.1"/>
    </source>
</evidence>
<feature type="domain" description="Exocyst complex component Sec10-like alpha-helical bundle" evidence="7">
    <location>
        <begin position="172"/>
        <end position="786"/>
    </location>
</feature>
<dbReference type="Pfam" id="PF07393">
    <property type="entry name" value="Sec10_HB"/>
    <property type="match status" value="1"/>
</dbReference>
<dbReference type="EMBL" id="JH992984">
    <property type="protein sequence ID" value="EKX48692.1"/>
    <property type="molecule type" value="Genomic_DNA"/>
</dbReference>
<sequence>MDPTIDDFVDESFEVDRFVVQYLGAQDDNDDNLVGSLIGDASLLDAEDLLIKVGKCCQHVDSLRQDARLRLQEASKNADSLYWTHTNRVRSLKVESQLVLERVQNLESEISTVGSKAVNVGRRLDQVNRQRRRAQEASKAIKIYDKLCGEEEDDEVLQMLVPRQGKQDLMHSALMIRKVEAAVKSSTSEGHERAKVKLEEAKKRFEHFTLQCFDDANEVFEGSRNPSALHEMKHSAEALTWFNGGQTIVQHYIATRKFFIDPTYILQDRAEIDQLDSLKSASSILDRIVDELVDFADHEVTVIPQIFPNTERVMIALVQRMCLERLQPAIEGLLDNTMEQFGLHDWLELLENVVCSCQRLHHSLGTDKHETGEVMSQQALDEVRNLIEDSLLQYRDAFLARQLEALQVDLQRYFPQWTDEHVGIFLNDESSMQQGKRETPPSTQEPEAMALSDVALRSDMPDGIEQKRSMLVHTAMIDDALSRVGQAVKRCLRVLEDERRPQALQALITALVDKMNEFLFSAVRYASSMIKQELAANKEPSVAIVCYFVVYSSKKLQDFSAAEVVPYSSSDVRAHAAITDVLSKAMTWTESATSHLATTYAKSLLSFFESTLQKQPKTDFLHVKSSGEELGHLPTDTCVTCVKTLRVARDAWLYNGPTPLHGKKTSFDKYKKFVSSAERSLDVNTLKLFSSIADRLHQTFSRHICRFTYSQEGGLRLLQDLKQYQQIVGDLFAHGHAKEIEELREAANVLVLSLHNVELMVKENAWREEDRDRIIDMIIMRSDWSSLRPKVIQKLRAFRPDLK</sequence>
<keyword evidence="11" id="KW-1185">Reference proteome</keyword>
<dbReference type="OrthoDB" id="125856at2759"/>
<feature type="region of interest" description="Disordered" evidence="6">
    <location>
        <begin position="428"/>
        <end position="448"/>
    </location>
</feature>
<name>L1JK28_GUITC</name>
<dbReference type="GeneID" id="17305434"/>
<dbReference type="PANTHER" id="PTHR12100">
    <property type="entry name" value="SEC10"/>
    <property type="match status" value="1"/>
</dbReference>
<keyword evidence="4 5" id="KW-0175">Coiled coil</keyword>
<dbReference type="eggNOG" id="KOG3745">
    <property type="taxonomic scope" value="Eukaryota"/>
</dbReference>
<dbReference type="OMA" id="PLCKHHY"/>
<dbReference type="RefSeq" id="XP_005835672.1">
    <property type="nucleotide sequence ID" value="XM_005835615.1"/>
</dbReference>
<dbReference type="GO" id="GO:0000145">
    <property type="term" value="C:exocyst"/>
    <property type="evidence" value="ECO:0007669"/>
    <property type="project" value="TreeGrafter"/>
</dbReference>
<evidence type="ECO:0000256" key="1">
    <source>
        <dbReference type="ARBA" id="ARBA00006572"/>
    </source>
</evidence>
<gene>
    <name evidence="9" type="primary">SEC10</name>
    <name evidence="9" type="ORF">GUITHDRAFT_136387</name>
</gene>
<dbReference type="HOGENOM" id="CLU_020771_0_0_1"/>
<evidence type="ECO:0000256" key="4">
    <source>
        <dbReference type="ARBA" id="ARBA00023054"/>
    </source>
</evidence>
<proteinExistence type="inferred from homology"/>
<dbReference type="EnsemblProtists" id="EKX48692">
    <property type="protein sequence ID" value="EKX48692"/>
    <property type="gene ID" value="GUITHDRAFT_136387"/>
</dbReference>
<dbReference type="Proteomes" id="UP000011087">
    <property type="component" value="Unassembled WGS sequence"/>
</dbReference>
<evidence type="ECO:0000256" key="3">
    <source>
        <dbReference type="ARBA" id="ARBA00022483"/>
    </source>
</evidence>
<organism evidence="9">
    <name type="scientific">Guillardia theta (strain CCMP2712)</name>
    <name type="common">Cryptophyte</name>
    <dbReference type="NCBI Taxonomy" id="905079"/>
    <lineage>
        <taxon>Eukaryota</taxon>
        <taxon>Cryptophyceae</taxon>
        <taxon>Pyrenomonadales</taxon>
        <taxon>Geminigeraceae</taxon>
        <taxon>Guillardia</taxon>
    </lineage>
</organism>
<accession>L1JK28</accession>
<evidence type="ECO:0000259" key="8">
    <source>
        <dbReference type="Pfam" id="PF20667"/>
    </source>
</evidence>